<dbReference type="InterPro" id="IPR042566">
    <property type="entry name" value="L1_C"/>
</dbReference>
<sequence>MEDFFKNIVPGILEEQWTIDQAHRGQRAHRADSKVPCGGNIHFHYFVTKEAILNGWDHDITYQGSTLSLNQDLSPITLQRQRDWKPVANLLQCHKICFTWGIHLRLFKVGRTNTILPSCNTAQFFQGLNVTLPPDFVLPEPSYQAPTTLPRYWHTAEVASSQHN</sequence>
<protein>
    <submittedName>
        <fullName evidence="1">Uncharacterized protein</fullName>
    </submittedName>
</protein>
<keyword evidence="2" id="KW-1185">Reference proteome</keyword>
<evidence type="ECO:0000313" key="1">
    <source>
        <dbReference type="EMBL" id="CAH2274793.1"/>
    </source>
</evidence>
<name>A0AAD1RQD6_PELCU</name>
<proteinExistence type="predicted"/>
<accession>A0AAD1RQD6</accession>
<dbReference type="AlphaFoldDB" id="A0AAD1RQD6"/>
<reference evidence="1" key="1">
    <citation type="submission" date="2022-03" db="EMBL/GenBank/DDBJ databases">
        <authorList>
            <person name="Alioto T."/>
            <person name="Alioto T."/>
            <person name="Gomez Garrido J."/>
        </authorList>
    </citation>
    <scope>NUCLEOTIDE SEQUENCE</scope>
</reference>
<evidence type="ECO:0000313" key="2">
    <source>
        <dbReference type="Proteomes" id="UP001295444"/>
    </source>
</evidence>
<dbReference type="EMBL" id="OW240914">
    <property type="protein sequence ID" value="CAH2274793.1"/>
    <property type="molecule type" value="Genomic_DNA"/>
</dbReference>
<dbReference type="Gene3D" id="3.30.250.20">
    <property type="entry name" value="L1 transposable element, C-terminal domain"/>
    <property type="match status" value="1"/>
</dbReference>
<gene>
    <name evidence="1" type="ORF">PECUL_23A055690</name>
</gene>
<organism evidence="1 2">
    <name type="scientific">Pelobates cultripes</name>
    <name type="common">Western spadefoot toad</name>
    <dbReference type="NCBI Taxonomy" id="61616"/>
    <lineage>
        <taxon>Eukaryota</taxon>
        <taxon>Metazoa</taxon>
        <taxon>Chordata</taxon>
        <taxon>Craniata</taxon>
        <taxon>Vertebrata</taxon>
        <taxon>Euteleostomi</taxon>
        <taxon>Amphibia</taxon>
        <taxon>Batrachia</taxon>
        <taxon>Anura</taxon>
        <taxon>Pelobatoidea</taxon>
        <taxon>Pelobatidae</taxon>
        <taxon>Pelobates</taxon>
    </lineage>
</organism>
<dbReference type="Proteomes" id="UP001295444">
    <property type="component" value="Chromosome 03"/>
</dbReference>